<comment type="miscellaneous">
    <text evidence="5">In the reaction, the free carboxyl group of octanoic acid is attached via an amide linkage to the epsilon-amino group of a specific lysine residue of lipoyl domains of lipoate-dependent enzymes.</text>
</comment>
<evidence type="ECO:0000313" key="11">
    <source>
        <dbReference type="Proteomes" id="UP000229307"/>
    </source>
</evidence>
<dbReference type="SUPFAM" id="SSF55681">
    <property type="entry name" value="Class II aaRS and biotin synthetases"/>
    <property type="match status" value="1"/>
</dbReference>
<comment type="caution">
    <text evidence="5">Lacks conserved residue(s) required for the propagation of feature annotation.</text>
</comment>
<comment type="similarity">
    <text evidence="5 6">Belongs to the LipB family.</text>
</comment>
<dbReference type="InterPro" id="IPR045864">
    <property type="entry name" value="aa-tRNA-synth_II/BPL/LPL"/>
</dbReference>
<dbReference type="PIRSF" id="PIRSF016262">
    <property type="entry name" value="LPLase"/>
    <property type="match status" value="1"/>
</dbReference>
<organism evidence="10 11">
    <name type="scientific">Candidatus Desantisbacteria bacterium CG_4_10_14_0_8_um_filter_48_22</name>
    <dbReference type="NCBI Taxonomy" id="1974543"/>
    <lineage>
        <taxon>Bacteria</taxon>
        <taxon>Candidatus Desantisiibacteriota</taxon>
    </lineage>
</organism>
<feature type="site" description="Lowers pKa of active site Cys" evidence="5 8">
    <location>
        <position position="144"/>
    </location>
</feature>
<dbReference type="InterPro" id="IPR020605">
    <property type="entry name" value="Octanoyltransferase_CS"/>
</dbReference>
<feature type="binding site" evidence="5">
    <location>
        <begin position="160"/>
        <end position="162"/>
    </location>
    <ligand>
        <name>substrate</name>
    </ligand>
</feature>
<evidence type="ECO:0000256" key="8">
    <source>
        <dbReference type="PIRSR" id="PIRSR016262-3"/>
    </source>
</evidence>
<protein>
    <recommendedName>
        <fullName evidence="5 6">Octanoyltransferase</fullName>
        <ecNumber evidence="5 6">2.3.1.181</ecNumber>
    </recommendedName>
    <alternativeName>
        <fullName evidence="5">Lipoate-protein ligase B</fullName>
    </alternativeName>
    <alternativeName>
        <fullName evidence="5">Lipoyl/octanoyl transferase</fullName>
    </alternativeName>
    <alternativeName>
        <fullName evidence="5">Octanoyl-[acyl-carrier-protein]-protein N-octanoyltransferase</fullName>
    </alternativeName>
</protein>
<proteinExistence type="inferred from homology"/>
<dbReference type="InterPro" id="IPR000544">
    <property type="entry name" value="Octanoyltransferase"/>
</dbReference>
<sequence>MAEINVIDLGLADYEKAKRVQDELIEERLSGKIPDTLVLCEHNPVITIGRKGGKEDLLVSEEFLRRKKIRVYHVERGGEATYHCPGQLVGYPIFNLRFLDTDLHRFLRKLEEIIINTLKETGIDAQRREGYTGVWVPAPDGPAKIAFIGISARRWVTYHGFSLNVDCDLTPFEWIVPCGIKDAKVTSIKACQRVNVSTCQIKTIKETIIDNFNRVFKSL</sequence>
<name>A0A2M7SE11_9BACT</name>
<evidence type="ECO:0000256" key="5">
    <source>
        <dbReference type="HAMAP-Rule" id="MF_00013"/>
    </source>
</evidence>
<dbReference type="CDD" id="cd16444">
    <property type="entry name" value="LipB"/>
    <property type="match status" value="1"/>
</dbReference>
<dbReference type="PANTHER" id="PTHR10993">
    <property type="entry name" value="OCTANOYLTRANSFERASE"/>
    <property type="match status" value="1"/>
</dbReference>
<dbReference type="PANTHER" id="PTHR10993:SF7">
    <property type="entry name" value="LIPOYLTRANSFERASE 2, MITOCHONDRIAL-RELATED"/>
    <property type="match status" value="1"/>
</dbReference>
<comment type="pathway">
    <text evidence="1 5 6">Protein modification; protein lipoylation via endogenous pathway; protein N(6)-(lipoyl)lysine from octanoyl-[acyl-carrier-protein]: step 1/2.</text>
</comment>
<dbReference type="InterPro" id="IPR004143">
    <property type="entry name" value="BPL_LPL_catalytic"/>
</dbReference>
<comment type="caution">
    <text evidence="10">The sequence shown here is derived from an EMBL/GenBank/DDBJ whole genome shotgun (WGS) entry which is preliminary data.</text>
</comment>
<evidence type="ECO:0000256" key="2">
    <source>
        <dbReference type="ARBA" id="ARBA00022679"/>
    </source>
</evidence>
<comment type="catalytic activity">
    <reaction evidence="5 6">
        <text>octanoyl-[ACP] + L-lysyl-[protein] = N(6)-octanoyl-L-lysyl-[protein] + holo-[ACP] + H(+)</text>
        <dbReference type="Rhea" id="RHEA:17665"/>
        <dbReference type="Rhea" id="RHEA-COMP:9636"/>
        <dbReference type="Rhea" id="RHEA-COMP:9685"/>
        <dbReference type="Rhea" id="RHEA-COMP:9752"/>
        <dbReference type="Rhea" id="RHEA-COMP:9928"/>
        <dbReference type="ChEBI" id="CHEBI:15378"/>
        <dbReference type="ChEBI" id="CHEBI:29969"/>
        <dbReference type="ChEBI" id="CHEBI:64479"/>
        <dbReference type="ChEBI" id="CHEBI:78463"/>
        <dbReference type="ChEBI" id="CHEBI:78809"/>
        <dbReference type="EC" id="2.3.1.181"/>
    </reaction>
</comment>
<dbReference type="GO" id="GO:0005737">
    <property type="term" value="C:cytoplasm"/>
    <property type="evidence" value="ECO:0007669"/>
    <property type="project" value="UniProtKB-SubCell"/>
</dbReference>
<dbReference type="GO" id="GO:0009249">
    <property type="term" value="P:protein lipoylation"/>
    <property type="evidence" value="ECO:0007669"/>
    <property type="project" value="InterPro"/>
</dbReference>
<feature type="active site" description="Acyl-thioester intermediate" evidence="5 7">
    <location>
        <position position="178"/>
    </location>
</feature>
<dbReference type="GO" id="GO:0033819">
    <property type="term" value="F:lipoyl(octanoyl) transferase activity"/>
    <property type="evidence" value="ECO:0007669"/>
    <property type="project" value="UniProtKB-EC"/>
</dbReference>
<dbReference type="UniPathway" id="UPA00538">
    <property type="reaction ID" value="UER00592"/>
</dbReference>
<comment type="subcellular location">
    <subcellularLocation>
        <location evidence="5">Cytoplasm</location>
    </subcellularLocation>
</comment>
<dbReference type="HAMAP" id="MF_00013">
    <property type="entry name" value="LipB"/>
    <property type="match status" value="1"/>
</dbReference>
<dbReference type="Pfam" id="PF21948">
    <property type="entry name" value="LplA-B_cat"/>
    <property type="match status" value="1"/>
</dbReference>
<dbReference type="Proteomes" id="UP000229307">
    <property type="component" value="Unassembled WGS sequence"/>
</dbReference>
<keyword evidence="2 5" id="KW-0808">Transferase</keyword>
<comment type="function">
    <text evidence="4 5 6">Catalyzes the transfer of endogenously produced octanoic acid from octanoyl-acyl-carrier-protein onto the lipoyl domains of lipoate-dependent enzymes. Lipoyl-ACP can also act as a substrate although octanoyl-ACP is likely to be the physiological substrate.</text>
</comment>
<dbReference type="AlphaFoldDB" id="A0A2M7SE11"/>
<dbReference type="NCBIfam" id="TIGR00214">
    <property type="entry name" value="lipB"/>
    <property type="match status" value="1"/>
</dbReference>
<dbReference type="NCBIfam" id="NF010925">
    <property type="entry name" value="PRK14345.1"/>
    <property type="match status" value="1"/>
</dbReference>
<evidence type="ECO:0000256" key="4">
    <source>
        <dbReference type="ARBA" id="ARBA00024732"/>
    </source>
</evidence>
<keyword evidence="5" id="KW-0963">Cytoplasm</keyword>
<dbReference type="PROSITE" id="PS51733">
    <property type="entry name" value="BPL_LPL_CATALYTIC"/>
    <property type="match status" value="1"/>
</dbReference>
<evidence type="ECO:0000256" key="6">
    <source>
        <dbReference type="PIRNR" id="PIRNR016262"/>
    </source>
</evidence>
<dbReference type="EMBL" id="PFMR01000090">
    <property type="protein sequence ID" value="PIZ17710.1"/>
    <property type="molecule type" value="Genomic_DNA"/>
</dbReference>
<dbReference type="EC" id="2.3.1.181" evidence="5 6"/>
<evidence type="ECO:0000259" key="9">
    <source>
        <dbReference type="PROSITE" id="PS51733"/>
    </source>
</evidence>
<accession>A0A2M7SE11</accession>
<feature type="domain" description="BPL/LPL catalytic" evidence="9">
    <location>
        <begin position="31"/>
        <end position="219"/>
    </location>
</feature>
<evidence type="ECO:0000256" key="1">
    <source>
        <dbReference type="ARBA" id="ARBA00004821"/>
    </source>
</evidence>
<dbReference type="PROSITE" id="PS01313">
    <property type="entry name" value="LIPB"/>
    <property type="match status" value="1"/>
</dbReference>
<evidence type="ECO:0000256" key="3">
    <source>
        <dbReference type="ARBA" id="ARBA00023315"/>
    </source>
</evidence>
<reference evidence="11" key="1">
    <citation type="submission" date="2017-09" db="EMBL/GenBank/DDBJ databases">
        <title>Depth-based differentiation of microbial function through sediment-hosted aquifers and enrichment of novel symbionts in the deep terrestrial subsurface.</title>
        <authorList>
            <person name="Probst A.J."/>
            <person name="Ladd B."/>
            <person name="Jarett J.K."/>
            <person name="Geller-Mcgrath D.E."/>
            <person name="Sieber C.M.K."/>
            <person name="Emerson J.B."/>
            <person name="Anantharaman K."/>
            <person name="Thomas B.C."/>
            <person name="Malmstrom R."/>
            <person name="Stieglmeier M."/>
            <person name="Klingl A."/>
            <person name="Woyke T."/>
            <person name="Ryan C.M."/>
            <person name="Banfield J.F."/>
        </authorList>
    </citation>
    <scope>NUCLEOTIDE SEQUENCE [LARGE SCALE GENOMIC DNA]</scope>
</reference>
<evidence type="ECO:0000313" key="10">
    <source>
        <dbReference type="EMBL" id="PIZ17710.1"/>
    </source>
</evidence>
<gene>
    <name evidence="5" type="primary">lipB</name>
    <name evidence="10" type="ORF">COY52_03275</name>
</gene>
<feature type="binding site" evidence="5">
    <location>
        <begin position="76"/>
        <end position="83"/>
    </location>
    <ligand>
        <name>substrate</name>
    </ligand>
</feature>
<dbReference type="Gene3D" id="3.30.930.10">
    <property type="entry name" value="Bira Bifunctional Protein, Domain 2"/>
    <property type="match status" value="1"/>
</dbReference>
<keyword evidence="3 5" id="KW-0012">Acyltransferase</keyword>
<evidence type="ECO:0000256" key="7">
    <source>
        <dbReference type="PIRSR" id="PIRSR016262-1"/>
    </source>
</evidence>